<dbReference type="PANTHER" id="PTHR22895">
    <property type="entry name" value="ARMADILLO REPEAT-CONTAINING PROTEIN 6"/>
    <property type="match status" value="1"/>
</dbReference>
<dbReference type="AlphaFoldDB" id="A0A835YV12"/>
<proteinExistence type="predicted"/>
<evidence type="ECO:0000313" key="4">
    <source>
        <dbReference type="Proteomes" id="UP000664859"/>
    </source>
</evidence>
<sequence length="277" mass="29063">MLQAHPTGLCALRALQALLVLADEQNAPILGEAGACCAVVRAMDAAPDDACIQMLCLEVVGLLAFSGGNLIMLDRAGACRAIVKAMRTLPDSAEVQCSAVAVVAQLALGGCGRENLLLLGARELVLAALTAHLRAPRDRVMAMIALACLADGLDRETETLTQDAAAVLAAMREHPDDKAVQKQGVRTMALLVHNGADCAELCERRAPDVIAEAMLVSADDKEVNGQRLQPAPAVDSAIVSVAIVHCMLPETLPATEKVPAQRLMTAVQRIAFKESAH</sequence>
<keyword evidence="2" id="KW-0732">Signal</keyword>
<evidence type="ECO:0000256" key="1">
    <source>
        <dbReference type="ARBA" id="ARBA00022737"/>
    </source>
</evidence>
<evidence type="ECO:0000256" key="2">
    <source>
        <dbReference type="SAM" id="SignalP"/>
    </source>
</evidence>
<keyword evidence="1" id="KW-0677">Repeat</keyword>
<dbReference type="PANTHER" id="PTHR22895:SF0">
    <property type="entry name" value="ARMADILLO REPEAT-CONTAINING PROTEIN 6"/>
    <property type="match status" value="1"/>
</dbReference>
<reference evidence="3" key="1">
    <citation type="submission" date="2021-02" db="EMBL/GenBank/DDBJ databases">
        <title>First Annotated Genome of the Yellow-green Alga Tribonema minus.</title>
        <authorList>
            <person name="Mahan K.M."/>
        </authorList>
    </citation>
    <scope>NUCLEOTIDE SEQUENCE</scope>
    <source>
        <strain evidence="3">UTEX B ZZ1240</strain>
    </source>
</reference>
<comment type="caution">
    <text evidence="3">The sequence shown here is derived from an EMBL/GenBank/DDBJ whole genome shotgun (WGS) entry which is preliminary data.</text>
</comment>
<accession>A0A835YV12</accession>
<evidence type="ECO:0000313" key="3">
    <source>
        <dbReference type="EMBL" id="KAG5181499.1"/>
    </source>
</evidence>
<feature type="signal peptide" evidence="2">
    <location>
        <begin position="1"/>
        <end position="22"/>
    </location>
</feature>
<organism evidence="3 4">
    <name type="scientific">Tribonema minus</name>
    <dbReference type="NCBI Taxonomy" id="303371"/>
    <lineage>
        <taxon>Eukaryota</taxon>
        <taxon>Sar</taxon>
        <taxon>Stramenopiles</taxon>
        <taxon>Ochrophyta</taxon>
        <taxon>PX clade</taxon>
        <taxon>Xanthophyceae</taxon>
        <taxon>Tribonematales</taxon>
        <taxon>Tribonemataceae</taxon>
        <taxon>Tribonema</taxon>
    </lineage>
</organism>
<dbReference type="Gene3D" id="1.25.10.10">
    <property type="entry name" value="Leucine-rich Repeat Variant"/>
    <property type="match status" value="1"/>
</dbReference>
<protein>
    <submittedName>
        <fullName evidence="3">Uncharacterized protein</fullName>
    </submittedName>
</protein>
<gene>
    <name evidence="3" type="ORF">JKP88DRAFT_246245</name>
</gene>
<dbReference type="InterPro" id="IPR011989">
    <property type="entry name" value="ARM-like"/>
</dbReference>
<dbReference type="EMBL" id="JAFCMP010000323">
    <property type="protein sequence ID" value="KAG5181499.1"/>
    <property type="molecule type" value="Genomic_DNA"/>
</dbReference>
<feature type="chain" id="PRO_5032916276" evidence="2">
    <location>
        <begin position="23"/>
        <end position="277"/>
    </location>
</feature>
<name>A0A835YV12_9STRA</name>
<keyword evidence="4" id="KW-1185">Reference proteome</keyword>
<dbReference type="SUPFAM" id="SSF48371">
    <property type="entry name" value="ARM repeat"/>
    <property type="match status" value="1"/>
</dbReference>
<dbReference type="Proteomes" id="UP000664859">
    <property type="component" value="Unassembled WGS sequence"/>
</dbReference>
<dbReference type="InterPro" id="IPR016024">
    <property type="entry name" value="ARM-type_fold"/>
</dbReference>